<evidence type="ECO:0000256" key="1">
    <source>
        <dbReference type="SAM" id="Coils"/>
    </source>
</evidence>
<evidence type="ECO:0000313" key="2">
    <source>
        <dbReference type="Proteomes" id="UP000515153"/>
    </source>
</evidence>
<reference evidence="3" key="3">
    <citation type="submission" date="2025-08" db="UniProtKB">
        <authorList>
            <consortium name="RefSeq"/>
        </authorList>
    </citation>
    <scope>IDENTIFICATION</scope>
    <source>
        <strain evidence="3">NI907</strain>
    </source>
</reference>
<proteinExistence type="predicted"/>
<reference evidence="3" key="2">
    <citation type="submission" date="2019-10" db="EMBL/GenBank/DDBJ databases">
        <authorList>
            <consortium name="NCBI Genome Project"/>
        </authorList>
    </citation>
    <scope>NUCLEOTIDE SEQUENCE</scope>
    <source>
        <strain evidence="3">NI907</strain>
    </source>
</reference>
<keyword evidence="1" id="KW-0175">Coiled coil</keyword>
<dbReference type="SUPFAM" id="SSF90257">
    <property type="entry name" value="Myosin rod fragments"/>
    <property type="match status" value="1"/>
</dbReference>
<dbReference type="AlphaFoldDB" id="A0A6P8B9A0"/>
<accession>A0A6P8B9A0</accession>
<sequence>MQAKGWGLASSRATSVSTQERMTPIDGNSYRWEKGLKLCQLKMRPHFFNHLLRYISLASRSRWELIFSFLICLQLLPNGKSFTAIIEDLSKENEKLCAKVDDLKTKLEIEERTRFNTEEKKRQIQVSQAELQFQVQELLGFIENLRVSVLNYCRGMDQVVPLLEDLKKCGAESTGYT</sequence>
<dbReference type="GeneID" id="41957678"/>
<evidence type="ECO:0000313" key="3">
    <source>
        <dbReference type="RefSeq" id="XP_030983584.1"/>
    </source>
</evidence>
<dbReference type="KEGG" id="pgri:PgNI_02708"/>
<keyword evidence="2" id="KW-1185">Reference proteome</keyword>
<reference evidence="3" key="1">
    <citation type="journal article" date="2019" name="Mol. Biol. Evol.">
        <title>Blast fungal genomes show frequent chromosomal changes, gene gains and losses, and effector gene turnover.</title>
        <authorList>
            <person name="Gomez Luciano L.B."/>
            <person name="Jason Tsai I."/>
            <person name="Chuma I."/>
            <person name="Tosa Y."/>
            <person name="Chen Y.H."/>
            <person name="Li J.Y."/>
            <person name="Li M.Y."/>
            <person name="Jade Lu M.Y."/>
            <person name="Nakayashiki H."/>
            <person name="Li W.H."/>
        </authorList>
    </citation>
    <scope>NUCLEOTIDE SEQUENCE</scope>
    <source>
        <strain evidence="3">NI907</strain>
    </source>
</reference>
<gene>
    <name evidence="3" type="ORF">PgNI_02708</name>
</gene>
<dbReference type="Proteomes" id="UP000515153">
    <property type="component" value="Unplaced"/>
</dbReference>
<organism evidence="2 3">
    <name type="scientific">Pyricularia grisea</name>
    <name type="common">Crabgrass-specific blast fungus</name>
    <name type="synonym">Magnaporthe grisea</name>
    <dbReference type="NCBI Taxonomy" id="148305"/>
    <lineage>
        <taxon>Eukaryota</taxon>
        <taxon>Fungi</taxon>
        <taxon>Dikarya</taxon>
        <taxon>Ascomycota</taxon>
        <taxon>Pezizomycotina</taxon>
        <taxon>Sordariomycetes</taxon>
        <taxon>Sordariomycetidae</taxon>
        <taxon>Magnaporthales</taxon>
        <taxon>Pyriculariaceae</taxon>
        <taxon>Pyricularia</taxon>
    </lineage>
</organism>
<feature type="coiled-coil region" evidence="1">
    <location>
        <begin position="86"/>
        <end position="120"/>
    </location>
</feature>
<protein>
    <submittedName>
        <fullName evidence="3">Uncharacterized protein</fullName>
    </submittedName>
</protein>
<dbReference type="RefSeq" id="XP_030983584.1">
    <property type="nucleotide sequence ID" value="XM_031122767.1"/>
</dbReference>
<name>A0A6P8B9A0_PYRGI</name>